<evidence type="ECO:0000256" key="3">
    <source>
        <dbReference type="ARBA" id="ARBA00022737"/>
    </source>
</evidence>
<name>A0ABS9EH58_9FLAO</name>
<keyword evidence="6" id="KW-1185">Reference proteome</keyword>
<reference evidence="5" key="1">
    <citation type="submission" date="2022-01" db="EMBL/GenBank/DDBJ databases">
        <title>Gillisia lutea sp. nov., isolated from marine plastic residues from the Malvarosa beach (Valencia, Spain).</title>
        <authorList>
            <person name="Vidal-Verdu A."/>
            <person name="Molina-Menor E."/>
            <person name="Satari L."/>
            <person name="Pascual J."/>
            <person name="Pereto J."/>
            <person name="Porcar M."/>
        </authorList>
    </citation>
    <scope>NUCLEOTIDE SEQUENCE</scope>
    <source>
        <strain evidence="5">M10.2A</strain>
    </source>
</reference>
<dbReference type="InterPro" id="IPR011004">
    <property type="entry name" value="Trimer_LpxA-like_sf"/>
</dbReference>
<keyword evidence="2" id="KW-0808">Transferase</keyword>
<dbReference type="CDD" id="cd05825">
    <property type="entry name" value="LbH_wcaF_like"/>
    <property type="match status" value="1"/>
</dbReference>
<sequence>MSTYTKDKDFVDLTTYSFSFSFSNKAGRLVWNFCYWIFFRPFSLSLFKKWRIFVLRTFGAKIGTNSDVHSNVKIWAPWNLELGSYSSIGPKVDCYNQGKIRIGNHSIISQKTYLCASSHDFTLPNFPLILKPINIMNQVWIAADAFIAPGVTIGEGAVIAARAGVFKDIEDWTVAGGNPAKRIKERIIKR</sequence>
<dbReference type="InterPro" id="IPR018357">
    <property type="entry name" value="Hexapep_transf_CS"/>
</dbReference>
<comment type="caution">
    <text evidence="5">The sequence shown here is derived from an EMBL/GenBank/DDBJ whole genome shotgun (WGS) entry which is preliminary data.</text>
</comment>
<proteinExistence type="inferred from homology"/>
<keyword evidence="3" id="KW-0677">Repeat</keyword>
<dbReference type="RefSeq" id="WP_236134333.1">
    <property type="nucleotide sequence ID" value="NZ_JAKGTH010000009.1"/>
</dbReference>
<dbReference type="InterPro" id="IPR001451">
    <property type="entry name" value="Hexapep"/>
</dbReference>
<evidence type="ECO:0000313" key="5">
    <source>
        <dbReference type="EMBL" id="MCF4102186.1"/>
    </source>
</evidence>
<keyword evidence="4" id="KW-0012">Acyltransferase</keyword>
<evidence type="ECO:0000256" key="4">
    <source>
        <dbReference type="ARBA" id="ARBA00023315"/>
    </source>
</evidence>
<dbReference type="PANTHER" id="PTHR23416:SF23">
    <property type="entry name" value="ACETYLTRANSFERASE C18B11.09C-RELATED"/>
    <property type="match status" value="1"/>
</dbReference>
<dbReference type="EMBL" id="JAKGTH010000009">
    <property type="protein sequence ID" value="MCF4102186.1"/>
    <property type="molecule type" value="Genomic_DNA"/>
</dbReference>
<accession>A0ABS9EH58</accession>
<dbReference type="SUPFAM" id="SSF51161">
    <property type="entry name" value="Trimeric LpxA-like enzymes"/>
    <property type="match status" value="1"/>
</dbReference>
<dbReference type="PANTHER" id="PTHR23416">
    <property type="entry name" value="SIALIC ACID SYNTHASE-RELATED"/>
    <property type="match status" value="1"/>
</dbReference>
<dbReference type="Pfam" id="PF00132">
    <property type="entry name" value="Hexapep"/>
    <property type="match status" value="1"/>
</dbReference>
<dbReference type="Proteomes" id="UP001179363">
    <property type="component" value="Unassembled WGS sequence"/>
</dbReference>
<organism evidence="5 6">
    <name type="scientific">Gillisia lutea</name>
    <dbReference type="NCBI Taxonomy" id="2909668"/>
    <lineage>
        <taxon>Bacteria</taxon>
        <taxon>Pseudomonadati</taxon>
        <taxon>Bacteroidota</taxon>
        <taxon>Flavobacteriia</taxon>
        <taxon>Flavobacteriales</taxon>
        <taxon>Flavobacteriaceae</taxon>
        <taxon>Gillisia</taxon>
    </lineage>
</organism>
<dbReference type="PROSITE" id="PS00101">
    <property type="entry name" value="HEXAPEP_TRANSFERASES"/>
    <property type="match status" value="1"/>
</dbReference>
<evidence type="ECO:0000256" key="1">
    <source>
        <dbReference type="ARBA" id="ARBA00007274"/>
    </source>
</evidence>
<gene>
    <name evidence="5" type="ORF">L1I30_10945</name>
</gene>
<evidence type="ECO:0000313" key="6">
    <source>
        <dbReference type="Proteomes" id="UP001179363"/>
    </source>
</evidence>
<protein>
    <submittedName>
        <fullName evidence="5">Colanic acid biosynthesis acetyltransferase</fullName>
    </submittedName>
</protein>
<dbReference type="InterPro" id="IPR051159">
    <property type="entry name" value="Hexapeptide_acetyltransf"/>
</dbReference>
<dbReference type="Gene3D" id="2.160.10.10">
    <property type="entry name" value="Hexapeptide repeat proteins"/>
    <property type="match status" value="1"/>
</dbReference>
<evidence type="ECO:0000256" key="2">
    <source>
        <dbReference type="ARBA" id="ARBA00022679"/>
    </source>
</evidence>
<comment type="similarity">
    <text evidence="1">Belongs to the transferase hexapeptide repeat family.</text>
</comment>